<reference evidence="2" key="1">
    <citation type="submission" date="2022-11" db="EMBL/GenBank/DDBJ databases">
        <title>Centuries of genome instability and evolution in soft-shell clam transmissible cancer (bioRxiv).</title>
        <authorList>
            <person name="Hart S.F.M."/>
            <person name="Yonemitsu M.A."/>
            <person name="Giersch R.M."/>
            <person name="Beal B.F."/>
            <person name="Arriagada G."/>
            <person name="Davis B.W."/>
            <person name="Ostrander E.A."/>
            <person name="Goff S.P."/>
            <person name="Metzger M.J."/>
        </authorList>
    </citation>
    <scope>NUCLEOTIDE SEQUENCE</scope>
    <source>
        <strain evidence="2">MELC-2E11</strain>
        <tissue evidence="2">Siphon/mantle</tissue>
    </source>
</reference>
<feature type="compositionally biased region" description="Basic and acidic residues" evidence="1">
    <location>
        <begin position="161"/>
        <end position="187"/>
    </location>
</feature>
<feature type="region of interest" description="Disordered" evidence="1">
    <location>
        <begin position="161"/>
        <end position="195"/>
    </location>
</feature>
<dbReference type="SUPFAM" id="SSF54427">
    <property type="entry name" value="NTF2-like"/>
    <property type="match status" value="1"/>
</dbReference>
<gene>
    <name evidence="2" type="ORF">MAR_021727</name>
</gene>
<accession>A0ABY7E8Q3</accession>
<evidence type="ECO:0000313" key="2">
    <source>
        <dbReference type="EMBL" id="WAR06358.1"/>
    </source>
</evidence>
<keyword evidence="3" id="KW-1185">Reference proteome</keyword>
<protein>
    <submittedName>
        <fullName evidence="2">RM45-like protein</fullName>
    </submittedName>
</protein>
<proteinExistence type="predicted"/>
<evidence type="ECO:0000256" key="1">
    <source>
        <dbReference type="SAM" id="MobiDB-lite"/>
    </source>
</evidence>
<evidence type="ECO:0000313" key="3">
    <source>
        <dbReference type="Proteomes" id="UP001164746"/>
    </source>
</evidence>
<dbReference type="Gene3D" id="3.10.450.240">
    <property type="match status" value="1"/>
</dbReference>
<name>A0ABY7E8Q3_MYAAR</name>
<sequence length="195" mass="23155">MAASMRRLFAQKSNCLGLKSLLDDLSSTPAYNYVPVLFNTNSSKHYDLKWRVKRREKTAYKMSHLTALRTIRWQYNEALERPKVTLAIYDQFGRIMYGNENHPTNVLEFIVFEKNISDLYGRWKVHDKVVPKWLTLKQELHNSKRITDDEARAFEDIMEEEAQKQKEEEKAKKKAEKKAEKEAEKIRNLKKMRTV</sequence>
<organism evidence="2 3">
    <name type="scientific">Mya arenaria</name>
    <name type="common">Soft-shell clam</name>
    <dbReference type="NCBI Taxonomy" id="6604"/>
    <lineage>
        <taxon>Eukaryota</taxon>
        <taxon>Metazoa</taxon>
        <taxon>Spiralia</taxon>
        <taxon>Lophotrochozoa</taxon>
        <taxon>Mollusca</taxon>
        <taxon>Bivalvia</taxon>
        <taxon>Autobranchia</taxon>
        <taxon>Heteroconchia</taxon>
        <taxon>Euheterodonta</taxon>
        <taxon>Imparidentia</taxon>
        <taxon>Neoheterodontei</taxon>
        <taxon>Myida</taxon>
        <taxon>Myoidea</taxon>
        <taxon>Myidae</taxon>
        <taxon>Mya</taxon>
    </lineage>
</organism>
<dbReference type="Proteomes" id="UP001164746">
    <property type="component" value="Chromosome 5"/>
</dbReference>
<dbReference type="InterPro" id="IPR032710">
    <property type="entry name" value="NTF2-like_dom_sf"/>
</dbReference>
<dbReference type="EMBL" id="CP111016">
    <property type="protein sequence ID" value="WAR06358.1"/>
    <property type="molecule type" value="Genomic_DNA"/>
</dbReference>